<dbReference type="EMBL" id="CP016793">
    <property type="protein sequence ID" value="ANZ41544.1"/>
    <property type="molecule type" value="Genomic_DNA"/>
</dbReference>
<sequence length="72" mass="6801">MRVAAVALGVQGGAGGGGEVVVDDPDAQAGGFGGDNAVRGLVETAASGSSTSSPSCWPASASNRQSPPRGTS</sequence>
<feature type="compositionally biased region" description="Polar residues" evidence="1">
    <location>
        <begin position="63"/>
        <end position="72"/>
    </location>
</feature>
<gene>
    <name evidence="2" type="ORF">BBK82_41940</name>
</gene>
<evidence type="ECO:0000313" key="3">
    <source>
        <dbReference type="Proteomes" id="UP000093053"/>
    </source>
</evidence>
<proteinExistence type="predicted"/>
<feature type="compositionally biased region" description="Low complexity" evidence="1">
    <location>
        <begin position="45"/>
        <end position="62"/>
    </location>
</feature>
<protein>
    <submittedName>
        <fullName evidence="2">Uncharacterized protein</fullName>
    </submittedName>
</protein>
<name>A0A1B2HUX4_9PSEU</name>
<evidence type="ECO:0000313" key="2">
    <source>
        <dbReference type="EMBL" id="ANZ41544.1"/>
    </source>
</evidence>
<dbReference type="KEGG" id="led:BBK82_41940"/>
<dbReference type="AlphaFoldDB" id="A0A1B2HUX4"/>
<accession>A0A1B2HUX4</accession>
<keyword evidence="3" id="KW-1185">Reference proteome</keyword>
<reference evidence="2 3" key="1">
    <citation type="submission" date="2016-07" db="EMBL/GenBank/DDBJ databases">
        <title>Complete genome sequence of the Lentzea guizhouensis DHS C013.</title>
        <authorList>
            <person name="Cao C."/>
        </authorList>
    </citation>
    <scope>NUCLEOTIDE SEQUENCE [LARGE SCALE GENOMIC DNA]</scope>
    <source>
        <strain evidence="2 3">DHS C013</strain>
    </source>
</reference>
<feature type="region of interest" description="Disordered" evidence="1">
    <location>
        <begin position="45"/>
        <end position="72"/>
    </location>
</feature>
<organism evidence="2 3">
    <name type="scientific">Lentzea guizhouensis</name>
    <dbReference type="NCBI Taxonomy" id="1586287"/>
    <lineage>
        <taxon>Bacteria</taxon>
        <taxon>Bacillati</taxon>
        <taxon>Actinomycetota</taxon>
        <taxon>Actinomycetes</taxon>
        <taxon>Pseudonocardiales</taxon>
        <taxon>Pseudonocardiaceae</taxon>
        <taxon>Lentzea</taxon>
    </lineage>
</organism>
<dbReference type="Proteomes" id="UP000093053">
    <property type="component" value="Chromosome"/>
</dbReference>
<evidence type="ECO:0000256" key="1">
    <source>
        <dbReference type="SAM" id="MobiDB-lite"/>
    </source>
</evidence>